<keyword evidence="6 10" id="KW-0694">RNA-binding</keyword>
<dbReference type="GO" id="GO:0005681">
    <property type="term" value="C:spliceosomal complex"/>
    <property type="evidence" value="ECO:0007669"/>
    <property type="project" value="UniProtKB-KW"/>
</dbReference>
<evidence type="ECO:0000256" key="6">
    <source>
        <dbReference type="ARBA" id="ARBA00022884"/>
    </source>
</evidence>
<dbReference type="CDD" id="cd12247">
    <property type="entry name" value="RRM2_U1A_like"/>
    <property type="match status" value="1"/>
</dbReference>
<evidence type="ECO:0000256" key="4">
    <source>
        <dbReference type="ARBA" id="ARBA00022728"/>
    </source>
</evidence>
<dbReference type="Gene3D" id="3.30.70.330">
    <property type="match status" value="2"/>
</dbReference>
<keyword evidence="11" id="KW-1133">Transmembrane helix</keyword>
<dbReference type="VEuPathDB" id="FungiDB:yc1106_03275"/>
<evidence type="ECO:0000256" key="8">
    <source>
        <dbReference type="ARBA" id="ARBA00023242"/>
    </source>
</evidence>
<evidence type="ECO:0000313" key="13">
    <source>
        <dbReference type="EMBL" id="USP76001.1"/>
    </source>
</evidence>
<evidence type="ECO:0000256" key="9">
    <source>
        <dbReference type="ARBA" id="ARBA00023274"/>
    </source>
</evidence>
<dbReference type="InterPro" id="IPR012677">
    <property type="entry name" value="Nucleotide-bd_a/b_plait_sf"/>
</dbReference>
<name>A0A9Q8Z4A6_CURCL</name>
<dbReference type="InterPro" id="IPR000504">
    <property type="entry name" value="RRM_dom"/>
</dbReference>
<keyword evidence="5" id="KW-0677">Repeat</keyword>
<evidence type="ECO:0000256" key="2">
    <source>
        <dbReference type="ARBA" id="ARBA00007243"/>
    </source>
</evidence>
<dbReference type="OrthoDB" id="266020at2759"/>
<comment type="similarity">
    <text evidence="2">Belongs to the RRM U1 A/B'' family.</text>
</comment>
<evidence type="ECO:0000256" key="1">
    <source>
        <dbReference type="ARBA" id="ARBA00004123"/>
    </source>
</evidence>
<dbReference type="PROSITE" id="PS50102">
    <property type="entry name" value="RRM"/>
    <property type="match status" value="2"/>
</dbReference>
<gene>
    <name evidence="13" type="ORF">yc1106_03275</name>
</gene>
<feature type="transmembrane region" description="Helical" evidence="11">
    <location>
        <begin position="327"/>
        <end position="351"/>
    </location>
</feature>
<dbReference type="InterPro" id="IPR035979">
    <property type="entry name" value="RBD_domain_sf"/>
</dbReference>
<feature type="domain" description="RRM" evidence="12">
    <location>
        <begin position="25"/>
        <end position="104"/>
    </location>
</feature>
<keyword evidence="4" id="KW-0747">Spliceosome</keyword>
<evidence type="ECO:0000256" key="10">
    <source>
        <dbReference type="PROSITE-ProRule" id="PRU00176"/>
    </source>
</evidence>
<dbReference type="SMART" id="SM00360">
    <property type="entry name" value="RRM"/>
    <property type="match status" value="2"/>
</dbReference>
<keyword evidence="9" id="KW-0687">Ribonucleoprotein</keyword>
<evidence type="ECO:0000256" key="7">
    <source>
        <dbReference type="ARBA" id="ARBA00023187"/>
    </source>
</evidence>
<keyword evidence="11" id="KW-0812">Transmembrane</keyword>
<dbReference type="EMBL" id="CP089275">
    <property type="protein sequence ID" value="USP76001.1"/>
    <property type="molecule type" value="Genomic_DNA"/>
</dbReference>
<comment type="subcellular location">
    <subcellularLocation>
        <location evidence="1">Nucleus</location>
    </subcellularLocation>
</comment>
<feature type="domain" description="RRM" evidence="12">
    <location>
        <begin position="169"/>
        <end position="243"/>
    </location>
</feature>
<dbReference type="AlphaFoldDB" id="A0A9Q8Z4A6"/>
<evidence type="ECO:0000259" key="12">
    <source>
        <dbReference type="PROSITE" id="PS50102"/>
    </source>
</evidence>
<organism evidence="13 14">
    <name type="scientific">Curvularia clavata</name>
    <dbReference type="NCBI Taxonomy" id="95742"/>
    <lineage>
        <taxon>Eukaryota</taxon>
        <taxon>Fungi</taxon>
        <taxon>Dikarya</taxon>
        <taxon>Ascomycota</taxon>
        <taxon>Pezizomycotina</taxon>
        <taxon>Dothideomycetes</taxon>
        <taxon>Pleosporomycetidae</taxon>
        <taxon>Pleosporales</taxon>
        <taxon>Pleosporineae</taxon>
        <taxon>Pleosporaceae</taxon>
        <taxon>Curvularia</taxon>
    </lineage>
</organism>
<keyword evidence="11" id="KW-0472">Membrane</keyword>
<evidence type="ECO:0000256" key="11">
    <source>
        <dbReference type="SAM" id="Phobius"/>
    </source>
</evidence>
<dbReference type="SUPFAM" id="SSF54928">
    <property type="entry name" value="RNA-binding domain, RBD"/>
    <property type="match status" value="1"/>
</dbReference>
<dbReference type="Proteomes" id="UP001056012">
    <property type="component" value="Chromosome 2"/>
</dbReference>
<keyword evidence="8" id="KW-0539">Nucleus</keyword>
<dbReference type="PANTHER" id="PTHR10501">
    <property type="entry name" value="U1 SMALL NUCLEAR RIBONUCLEOPROTEIN A/U2 SMALL NUCLEAR RIBONUCLEOPROTEIN B"/>
    <property type="match status" value="1"/>
</dbReference>
<dbReference type="GO" id="GO:0006397">
    <property type="term" value="P:mRNA processing"/>
    <property type="evidence" value="ECO:0007669"/>
    <property type="project" value="UniProtKB-KW"/>
</dbReference>
<evidence type="ECO:0000256" key="5">
    <source>
        <dbReference type="ARBA" id="ARBA00022737"/>
    </source>
</evidence>
<dbReference type="FunFam" id="3.30.70.330:FF:000039">
    <property type="entry name" value="U1 small nuclear ribonucleoprotein A"/>
    <property type="match status" value="1"/>
</dbReference>
<dbReference type="GO" id="GO:0030532">
    <property type="term" value="C:small nuclear ribonucleoprotein complex"/>
    <property type="evidence" value="ECO:0007669"/>
    <property type="project" value="UniProtKB-ARBA"/>
</dbReference>
<evidence type="ECO:0000313" key="14">
    <source>
        <dbReference type="Proteomes" id="UP001056012"/>
    </source>
</evidence>
<keyword evidence="3" id="KW-0507">mRNA processing</keyword>
<accession>A0A9Q8Z4A6</accession>
<proteinExistence type="inferred from homology"/>
<reference evidence="13" key="1">
    <citation type="submission" date="2021-12" db="EMBL/GenBank/DDBJ databases">
        <title>Curvularia clavata genome.</title>
        <authorList>
            <person name="Cao Y."/>
        </authorList>
    </citation>
    <scope>NUCLEOTIDE SEQUENCE</scope>
    <source>
        <strain evidence="13">Yc1106</strain>
    </source>
</reference>
<evidence type="ECO:0000256" key="3">
    <source>
        <dbReference type="ARBA" id="ARBA00022664"/>
    </source>
</evidence>
<keyword evidence="14" id="KW-1185">Reference proteome</keyword>
<protein>
    <recommendedName>
        <fullName evidence="12">RRM domain-containing protein</fullName>
    </recommendedName>
</protein>
<keyword evidence="7" id="KW-0508">mRNA splicing</keyword>
<dbReference type="GO" id="GO:0003723">
    <property type="term" value="F:RNA binding"/>
    <property type="evidence" value="ECO:0007669"/>
    <property type="project" value="UniProtKB-UniRule"/>
</dbReference>
<sequence>MADKMEGVVPGSSLIDPGKYPVPIETIYVNNLEERVKIDTLREALTRVFKHYGPILDIIAKSSLKRKGQAFVVFDSEKASLEAVEEMDGFEMYGKAMKVRRAKTHSDETVKRKAPDMFEDHKRKRLMLKDFKRAEEDAKAAANPVAAEKPRAAKTGAAAIPDEYVRPNKTLFLQNIPRDVTEETLTEIFERYEGFKEVRLVSVRSVAFAEFENEQFAITAKEGAVNIRIGAENKLMKVTYQRQANEAKQKWYDKIAWTPDACEAYWQVMGYLQSQRGYLVDVRQVELEKFREQGRLYKRMYECSEDDILIVLIGEHVLGLDNLLRGLLLLCFFLLCDPCSLFICSIILLLLGDFLQAVELFSVQLVELGVDVLDGVFGSGDNDVLTGRD</sequence>
<dbReference type="Pfam" id="PF00076">
    <property type="entry name" value="RRM_1"/>
    <property type="match status" value="2"/>
</dbReference>
<dbReference type="FunFam" id="3.30.70.330:FF:000029">
    <property type="entry name" value="U2 small nuclear ribonucleoprotein B"/>
    <property type="match status" value="1"/>
</dbReference>
<dbReference type="GO" id="GO:0008380">
    <property type="term" value="P:RNA splicing"/>
    <property type="evidence" value="ECO:0007669"/>
    <property type="project" value="UniProtKB-KW"/>
</dbReference>